<keyword evidence="1" id="KW-0560">Oxidoreductase</keyword>
<dbReference type="Gene3D" id="3.30.70.2450">
    <property type="match status" value="1"/>
</dbReference>
<accession>A0A382DKC1</accession>
<dbReference type="PANTHER" id="PTHR43476:SF4">
    <property type="entry name" value="BLR0106 PROTEIN"/>
    <property type="match status" value="1"/>
</dbReference>
<evidence type="ECO:0000313" key="4">
    <source>
        <dbReference type="EMBL" id="SVB38161.1"/>
    </source>
</evidence>
<reference evidence="4" key="1">
    <citation type="submission" date="2018-05" db="EMBL/GenBank/DDBJ databases">
        <authorList>
            <person name="Lanie J.A."/>
            <person name="Ng W.-L."/>
            <person name="Kazmierczak K.M."/>
            <person name="Andrzejewski T.M."/>
            <person name="Davidsen T.M."/>
            <person name="Wayne K.J."/>
            <person name="Tettelin H."/>
            <person name="Glass J.I."/>
            <person name="Rusch D."/>
            <person name="Podicherti R."/>
            <person name="Tsui H.-C.T."/>
            <person name="Winkler M.E."/>
        </authorList>
    </citation>
    <scope>NUCLEOTIDE SEQUENCE</scope>
</reference>
<sequence>LGIAERMVERGLVCPVYQYRDRRSPEVFSFDLTELSDITKFPYRLQYEQFKFTQYLCKVLASEQHAMLRFSHEVVGVEQNTEAVTVLAEHQGSIKRFKADYVIAAEGANSILRRKMDIDLEGFTYPEKFVTLSTTYPIEQHFDGLSNVNYIADQEAWVLLLRTPDYWRVLVPAPENSTDEYLLSDKFKDHVLRDVTRTKRTIASEHRVIYRIHQRVARQYRVGRVLLAGDAAHLNNPLGGFGMNSGIHDAWNLCDKLDQMLNFGADSSLLDLYEKQRQTVTRDFIQAQSIKNKRRMEQDDEEWLREDREELRCMCSDDELRRKYLLDQALFSSLANADQITL</sequence>
<dbReference type="Pfam" id="PF01494">
    <property type="entry name" value="FAD_binding_3"/>
    <property type="match status" value="1"/>
</dbReference>
<dbReference type="EMBL" id="UINC01039537">
    <property type="protein sequence ID" value="SVB38161.1"/>
    <property type="molecule type" value="Genomic_DNA"/>
</dbReference>
<feature type="domain" description="FAD-binding" evidence="3">
    <location>
        <begin position="36"/>
        <end position="286"/>
    </location>
</feature>
<name>A0A382DKC1_9ZZZZ</name>
<keyword evidence="2" id="KW-0520">NAD</keyword>
<dbReference type="AlphaFoldDB" id="A0A382DKC1"/>
<dbReference type="SUPFAM" id="SSF51905">
    <property type="entry name" value="FAD/NAD(P)-binding domain"/>
    <property type="match status" value="1"/>
</dbReference>
<protein>
    <recommendedName>
        <fullName evidence="3">FAD-binding domain-containing protein</fullName>
    </recommendedName>
</protein>
<dbReference type="InterPro" id="IPR002938">
    <property type="entry name" value="FAD-bd"/>
</dbReference>
<evidence type="ECO:0000259" key="3">
    <source>
        <dbReference type="Pfam" id="PF01494"/>
    </source>
</evidence>
<dbReference type="GO" id="GO:0071949">
    <property type="term" value="F:FAD binding"/>
    <property type="evidence" value="ECO:0007669"/>
    <property type="project" value="InterPro"/>
</dbReference>
<dbReference type="Gene3D" id="3.50.50.60">
    <property type="entry name" value="FAD/NAD(P)-binding domain"/>
    <property type="match status" value="1"/>
</dbReference>
<dbReference type="PANTHER" id="PTHR43476">
    <property type="entry name" value="3-(3-HYDROXY-PHENYL)PROPIONATE/3-HYDROXYCINNAMIC ACID HYDROXYLASE"/>
    <property type="match status" value="1"/>
</dbReference>
<evidence type="ECO:0000256" key="1">
    <source>
        <dbReference type="ARBA" id="ARBA00023002"/>
    </source>
</evidence>
<proteinExistence type="predicted"/>
<dbReference type="InterPro" id="IPR036188">
    <property type="entry name" value="FAD/NAD-bd_sf"/>
</dbReference>
<dbReference type="GO" id="GO:0016491">
    <property type="term" value="F:oxidoreductase activity"/>
    <property type="evidence" value="ECO:0007669"/>
    <property type="project" value="UniProtKB-KW"/>
</dbReference>
<gene>
    <name evidence="4" type="ORF">METZ01_LOCUS191015</name>
</gene>
<evidence type="ECO:0000256" key="2">
    <source>
        <dbReference type="ARBA" id="ARBA00023027"/>
    </source>
</evidence>
<feature type="non-terminal residue" evidence="4">
    <location>
        <position position="1"/>
    </location>
</feature>
<dbReference type="InterPro" id="IPR050631">
    <property type="entry name" value="PheA/TfdB_FAD_monoxygenase"/>
</dbReference>
<organism evidence="4">
    <name type="scientific">marine metagenome</name>
    <dbReference type="NCBI Taxonomy" id="408172"/>
    <lineage>
        <taxon>unclassified sequences</taxon>
        <taxon>metagenomes</taxon>
        <taxon>ecological metagenomes</taxon>
    </lineage>
</organism>
<dbReference type="PRINTS" id="PR00420">
    <property type="entry name" value="RNGMNOXGNASE"/>
</dbReference>